<sequence length="166" mass="18165">MDNKSTPLINHKNLDQRGHKWKSIQNVHRHARPSAGVELRQLAQRLRLRIGVFKHPEQVFEQDHLAADGDRVPVTFGAPPFDELSEQRVLHDVGGYEVAPPGLPDVDRVEVLRGGGALVVGGRNVGGGYGAGVGAAELEGLHLFEDGLDLGKLSSFGHWWDCRTKS</sequence>
<proteinExistence type="predicted"/>
<accession>A0A2Z7BT71</accession>
<gene>
    <name evidence="1" type="ORF">F511_41137</name>
</gene>
<keyword evidence="2" id="KW-1185">Reference proteome</keyword>
<evidence type="ECO:0000313" key="1">
    <source>
        <dbReference type="EMBL" id="KZV35295.1"/>
    </source>
</evidence>
<organism evidence="1 2">
    <name type="scientific">Dorcoceras hygrometricum</name>
    <dbReference type="NCBI Taxonomy" id="472368"/>
    <lineage>
        <taxon>Eukaryota</taxon>
        <taxon>Viridiplantae</taxon>
        <taxon>Streptophyta</taxon>
        <taxon>Embryophyta</taxon>
        <taxon>Tracheophyta</taxon>
        <taxon>Spermatophyta</taxon>
        <taxon>Magnoliopsida</taxon>
        <taxon>eudicotyledons</taxon>
        <taxon>Gunneridae</taxon>
        <taxon>Pentapetalae</taxon>
        <taxon>asterids</taxon>
        <taxon>lamiids</taxon>
        <taxon>Lamiales</taxon>
        <taxon>Gesneriaceae</taxon>
        <taxon>Didymocarpoideae</taxon>
        <taxon>Trichosporeae</taxon>
        <taxon>Loxocarpinae</taxon>
        <taxon>Dorcoceras</taxon>
    </lineage>
</organism>
<dbReference type="EMBL" id="KV004682">
    <property type="protein sequence ID" value="KZV35295.1"/>
    <property type="molecule type" value="Genomic_DNA"/>
</dbReference>
<reference evidence="1 2" key="1">
    <citation type="journal article" date="2015" name="Proc. Natl. Acad. Sci. U.S.A.">
        <title>The resurrection genome of Boea hygrometrica: A blueprint for survival of dehydration.</title>
        <authorList>
            <person name="Xiao L."/>
            <person name="Yang G."/>
            <person name="Zhang L."/>
            <person name="Yang X."/>
            <person name="Zhao S."/>
            <person name="Ji Z."/>
            <person name="Zhou Q."/>
            <person name="Hu M."/>
            <person name="Wang Y."/>
            <person name="Chen M."/>
            <person name="Xu Y."/>
            <person name="Jin H."/>
            <person name="Xiao X."/>
            <person name="Hu G."/>
            <person name="Bao F."/>
            <person name="Hu Y."/>
            <person name="Wan P."/>
            <person name="Li L."/>
            <person name="Deng X."/>
            <person name="Kuang T."/>
            <person name="Xiang C."/>
            <person name="Zhu J.K."/>
            <person name="Oliver M.J."/>
            <person name="He Y."/>
        </authorList>
    </citation>
    <scope>NUCLEOTIDE SEQUENCE [LARGE SCALE GENOMIC DNA]</scope>
    <source>
        <strain evidence="2">cv. XS01</strain>
    </source>
</reference>
<protein>
    <submittedName>
        <fullName evidence="1">Uncharacterized protein</fullName>
    </submittedName>
</protein>
<evidence type="ECO:0000313" key="2">
    <source>
        <dbReference type="Proteomes" id="UP000250235"/>
    </source>
</evidence>
<dbReference type="AlphaFoldDB" id="A0A2Z7BT71"/>
<name>A0A2Z7BT71_9LAMI</name>
<dbReference type="Proteomes" id="UP000250235">
    <property type="component" value="Unassembled WGS sequence"/>
</dbReference>